<proteinExistence type="predicted"/>
<dbReference type="RefSeq" id="WP_005880101.1">
    <property type="nucleotide sequence ID" value="NZ_CP019430.1"/>
</dbReference>
<name>C3X8L8_OXAFO</name>
<dbReference type="OrthoDB" id="9128587at2"/>
<dbReference type="HOGENOM" id="CLU_1313463_0_0_4"/>
<keyword evidence="2" id="KW-1185">Reference proteome</keyword>
<dbReference type="GeneID" id="77135520"/>
<sequence>MRPFLYYDARLKGVILTANGERFVIEYLGKELFLPADSANAAYYDKMLKQGEKEETGLIGLVSQVRKKNNVGHSRARGFYRFDAYPDQTLQRAFELDDFDYFGQDHNMNSIGWRNEANPNGFLAARGIIPGKEGRFISDSTEPYTVNIPFDFVEIATRLKQDPVDILKNFIADVCQLHSTDELPRADGFNSRGMEAEKKAREYLKQAYRLKKDII</sequence>
<dbReference type="AlphaFoldDB" id="C3X8L8"/>
<protein>
    <submittedName>
        <fullName evidence="1">Uncharacterized protein</fullName>
    </submittedName>
</protein>
<accession>C3X8L8</accession>
<gene>
    <name evidence="1" type="ORF">OFBG_00572</name>
</gene>
<dbReference type="EMBL" id="GG658170">
    <property type="protein sequence ID" value="EEO29544.1"/>
    <property type="molecule type" value="Genomic_DNA"/>
</dbReference>
<evidence type="ECO:0000313" key="1">
    <source>
        <dbReference type="EMBL" id="EEO29544.1"/>
    </source>
</evidence>
<reference evidence="1 2" key="1">
    <citation type="submission" date="2009-02" db="EMBL/GenBank/DDBJ databases">
        <title>The Genome Sequence of Oxalobacter formigenes OXCC13.</title>
        <authorList>
            <consortium name="The Broad Institute Genome Sequencing Platform"/>
            <person name="Ward D."/>
            <person name="Young S.K."/>
            <person name="Kodira C.D."/>
            <person name="Zeng Q."/>
            <person name="Koehrsen M."/>
            <person name="Alvarado L."/>
            <person name="Berlin A."/>
            <person name="Borenstein D."/>
            <person name="Chen Z."/>
            <person name="Engels R."/>
            <person name="Freedman E."/>
            <person name="Gellesch M."/>
            <person name="Goldberg J."/>
            <person name="Griggs A."/>
            <person name="Gujja S."/>
            <person name="Heiman D."/>
            <person name="Hepburn T."/>
            <person name="Howarth C."/>
            <person name="Jen D."/>
            <person name="Larson L."/>
            <person name="Lewis B."/>
            <person name="Mehta T."/>
            <person name="Park D."/>
            <person name="Pearson M."/>
            <person name="Roberts A."/>
            <person name="Saif S."/>
            <person name="Shea T."/>
            <person name="Shenoy N."/>
            <person name="Sisk P."/>
            <person name="Stolte C."/>
            <person name="Sykes S."/>
            <person name="Walk T."/>
            <person name="White J."/>
            <person name="Yandava C."/>
            <person name="Allison M.J."/>
            <person name="Lander E."/>
            <person name="Nusbaum C."/>
            <person name="Galagan J."/>
            <person name="Birren B."/>
        </authorList>
    </citation>
    <scope>NUCLEOTIDE SEQUENCE [LARGE SCALE GENOMIC DNA]</scope>
    <source>
        <strain evidence="1 2">OXCC13</strain>
    </source>
</reference>
<evidence type="ECO:0000313" key="2">
    <source>
        <dbReference type="Proteomes" id="UP000005089"/>
    </source>
</evidence>
<dbReference type="Proteomes" id="UP000005089">
    <property type="component" value="Unassembled WGS sequence"/>
</dbReference>
<organism evidence="1 2">
    <name type="scientific">Oxalobacter formigenes OXCC13</name>
    <dbReference type="NCBI Taxonomy" id="556269"/>
    <lineage>
        <taxon>Bacteria</taxon>
        <taxon>Pseudomonadati</taxon>
        <taxon>Pseudomonadota</taxon>
        <taxon>Betaproteobacteria</taxon>
        <taxon>Burkholderiales</taxon>
        <taxon>Oxalobacteraceae</taxon>
        <taxon>Oxalobacter</taxon>
    </lineage>
</organism>